<dbReference type="SUPFAM" id="SSF55729">
    <property type="entry name" value="Acyl-CoA N-acyltransferases (Nat)"/>
    <property type="match status" value="1"/>
</dbReference>
<evidence type="ECO:0000313" key="3">
    <source>
        <dbReference type="Proteomes" id="UP001199916"/>
    </source>
</evidence>
<organism evidence="2 3">
    <name type="scientific">Paenibacillus profundus</name>
    <dbReference type="NCBI Taxonomy" id="1173085"/>
    <lineage>
        <taxon>Bacteria</taxon>
        <taxon>Bacillati</taxon>
        <taxon>Bacillota</taxon>
        <taxon>Bacilli</taxon>
        <taxon>Bacillales</taxon>
        <taxon>Paenibacillaceae</taxon>
        <taxon>Paenibacillus</taxon>
    </lineage>
</organism>
<evidence type="ECO:0000259" key="1">
    <source>
        <dbReference type="PROSITE" id="PS51186"/>
    </source>
</evidence>
<keyword evidence="3" id="KW-1185">Reference proteome</keyword>
<accession>A0ABS8YJ12</accession>
<dbReference type="RefSeq" id="WP_233698244.1">
    <property type="nucleotide sequence ID" value="NZ_JAJNBZ010000022.1"/>
</dbReference>
<comment type="caution">
    <text evidence="2">The sequence shown here is derived from an EMBL/GenBank/DDBJ whole genome shotgun (WGS) entry which is preliminary data.</text>
</comment>
<evidence type="ECO:0000313" key="2">
    <source>
        <dbReference type="EMBL" id="MCE5171905.1"/>
    </source>
</evidence>
<dbReference type="Gene3D" id="3.40.630.30">
    <property type="match status" value="1"/>
</dbReference>
<dbReference type="InterPro" id="IPR016181">
    <property type="entry name" value="Acyl_CoA_acyltransferase"/>
</dbReference>
<proteinExistence type="predicted"/>
<reference evidence="2 3" key="1">
    <citation type="submission" date="2021-11" db="EMBL/GenBank/DDBJ databases">
        <title>Draft genome sequence of Paenibacillus profundus YoMME, a new Gram-positive bacteria with exoelectrogenic properties.</title>
        <authorList>
            <person name="Hubenova Y."/>
            <person name="Hubenova E."/>
            <person name="Manasiev Y."/>
            <person name="Peykov S."/>
            <person name="Mitov M."/>
        </authorList>
    </citation>
    <scope>NUCLEOTIDE SEQUENCE [LARGE SCALE GENOMIC DNA]</scope>
    <source>
        <strain evidence="2 3">YoMME</strain>
    </source>
</reference>
<name>A0ABS8YJ12_9BACL</name>
<gene>
    <name evidence="2" type="ORF">LQV63_21730</name>
</gene>
<dbReference type="PROSITE" id="PS51186">
    <property type="entry name" value="GNAT"/>
    <property type="match status" value="1"/>
</dbReference>
<feature type="domain" description="N-acetyltransferase" evidence="1">
    <location>
        <begin position="1"/>
        <end position="153"/>
    </location>
</feature>
<sequence>MIKQLEMNDEETLEQLWYLQQLAYRIEADILGFDRIPPLMDTIEDLRQTVEKFYGWWDGVELVGALSYEMVTPTIMDICRLMVRPDHFRQGIGSELLRFALQCPQVSIFRIATGVRNLPALKLYEREGFRAVRDEEIASGVWLRHLDKVMTFE</sequence>
<dbReference type="EMBL" id="JAJNBZ010000022">
    <property type="protein sequence ID" value="MCE5171905.1"/>
    <property type="molecule type" value="Genomic_DNA"/>
</dbReference>
<protein>
    <submittedName>
        <fullName evidence="2">GNAT family N-acetyltransferase</fullName>
    </submittedName>
</protein>
<dbReference type="Proteomes" id="UP001199916">
    <property type="component" value="Unassembled WGS sequence"/>
</dbReference>
<dbReference type="Pfam" id="PF00583">
    <property type="entry name" value="Acetyltransf_1"/>
    <property type="match status" value="1"/>
</dbReference>
<dbReference type="InterPro" id="IPR000182">
    <property type="entry name" value="GNAT_dom"/>
</dbReference>
<dbReference type="CDD" id="cd04301">
    <property type="entry name" value="NAT_SF"/>
    <property type="match status" value="1"/>
</dbReference>